<name>A0A4V1C7A9_PYROR</name>
<feature type="compositionally biased region" description="Polar residues" evidence="1">
    <location>
        <begin position="340"/>
        <end position="353"/>
    </location>
</feature>
<feature type="compositionally biased region" description="Basic and acidic residues" evidence="1">
    <location>
        <begin position="438"/>
        <end position="447"/>
    </location>
</feature>
<feature type="compositionally biased region" description="Low complexity" evidence="1">
    <location>
        <begin position="140"/>
        <end position="159"/>
    </location>
</feature>
<dbReference type="AlphaFoldDB" id="A0A4V1C7A9"/>
<reference evidence="2 3" key="1">
    <citation type="journal article" date="2019" name="Mol. Biol. Evol.">
        <title>Blast fungal genomes show frequent chromosomal changes, gene gains and losses, and effector gene turnover.</title>
        <authorList>
            <person name="Gomez Luciano L.B."/>
            <person name="Jason Tsai I."/>
            <person name="Chuma I."/>
            <person name="Tosa Y."/>
            <person name="Chen Y.H."/>
            <person name="Li J.Y."/>
            <person name="Li M.Y."/>
            <person name="Jade Lu M.Y."/>
            <person name="Nakayashiki H."/>
            <person name="Li W.H."/>
        </authorList>
    </citation>
    <scope>NUCLEOTIDE SEQUENCE [LARGE SCALE GENOMIC DNA]</scope>
    <source>
        <strain evidence="2">MZ5-1-6</strain>
    </source>
</reference>
<feature type="compositionally biased region" description="Polar residues" evidence="1">
    <location>
        <begin position="118"/>
        <end position="139"/>
    </location>
</feature>
<evidence type="ECO:0000256" key="1">
    <source>
        <dbReference type="SAM" id="MobiDB-lite"/>
    </source>
</evidence>
<proteinExistence type="predicted"/>
<feature type="compositionally biased region" description="Basic and acidic residues" evidence="1">
    <location>
        <begin position="79"/>
        <end position="95"/>
    </location>
</feature>
<feature type="region of interest" description="Disordered" evidence="1">
    <location>
        <begin position="306"/>
        <end position="383"/>
    </location>
</feature>
<accession>A0A4V1C7A9</accession>
<feature type="compositionally biased region" description="Low complexity" evidence="1">
    <location>
        <begin position="58"/>
        <end position="68"/>
    </location>
</feature>
<feature type="region of interest" description="Disordered" evidence="1">
    <location>
        <begin position="410"/>
        <end position="510"/>
    </location>
</feature>
<protein>
    <submittedName>
        <fullName evidence="2">Uncharacterized protein</fullName>
    </submittedName>
</protein>
<dbReference type="VEuPathDB" id="FungiDB:M_BR32_EuGene_00022901"/>
<evidence type="ECO:0000313" key="2">
    <source>
        <dbReference type="EMBL" id="QBZ62748.1"/>
    </source>
</evidence>
<gene>
    <name evidence="2" type="ORF">PoMZ_11635</name>
</gene>
<dbReference type="Proteomes" id="UP000294847">
    <property type="component" value="Chromosome 5"/>
</dbReference>
<sequence length="645" mass="70804">MDTRTSTWFESTGYDDYLLGDVKNIAPLKGKRVSDGYESPPLQHLHTYGSKPLPPAPARRSAASSMRSELSNAFRTPRRSGDFEDRHVSHERDGQDSISVMLDASVTDYDKHQRTARRTNYSDDSYLSPQPSPIYSNRFSQGSYLSSYSQGSYRGYQDQSHGHHHPPHSGAYGFDRQSPRDEDPYVLPKLGTSFPCIPPDEILSPQPKSSISKILQIAGHGSKPITSPSIKSPTGHNSANKISQMTGLDTTASTWHANAASYIDEISPVSPISSAASLYSQDLENTISEPDADMSYTNPWRYEDVSRDAERPASQDESFGYPTWMSQSPNSVPMALNFRKSGQTQGNHQQSLDESYRSAGHPASRTHANLISPRQRQRHDSNLEMDLYHVTTTQIARSTKEPSQDKLIAKGMHGHSSMGPPMSGNLLASSAPSRHHRKDDQTKKHDSSSSSFLDRVHQSKTRNGPPTELRTGGERLSSLAVPKTITPKLHSAPSNQSVFDPDTDDEDSRAPSTLAKMFKRHSGGVVELNRNVTPSQGYFKAAPTVYAADPGSASSSTYSLAVPPTASSVPNQERVVVVNRSRKADGPDTPVPHGMLHKTGEHFHGLMAQAKSMMSSKSDRKRESLKSKIRVIPEGEIIGGGDGKW</sequence>
<feature type="region of interest" description="Disordered" evidence="1">
    <location>
        <begin position="34"/>
        <end position="183"/>
    </location>
</feature>
<evidence type="ECO:0000313" key="3">
    <source>
        <dbReference type="Proteomes" id="UP000294847"/>
    </source>
</evidence>
<organism evidence="2 3">
    <name type="scientific">Pyricularia oryzae</name>
    <name type="common">Rice blast fungus</name>
    <name type="synonym">Magnaporthe oryzae</name>
    <dbReference type="NCBI Taxonomy" id="318829"/>
    <lineage>
        <taxon>Eukaryota</taxon>
        <taxon>Fungi</taxon>
        <taxon>Dikarya</taxon>
        <taxon>Ascomycota</taxon>
        <taxon>Pezizomycotina</taxon>
        <taxon>Sordariomycetes</taxon>
        <taxon>Sordariomycetidae</taxon>
        <taxon>Magnaporthales</taxon>
        <taxon>Pyriculariaceae</taxon>
        <taxon>Pyricularia</taxon>
    </lineage>
</organism>
<dbReference type="EMBL" id="CP034208">
    <property type="protein sequence ID" value="QBZ62748.1"/>
    <property type="molecule type" value="Genomic_DNA"/>
</dbReference>